<keyword evidence="3" id="KW-0256">Endoplasmic reticulum</keyword>
<dbReference type="InterPro" id="IPR002195">
    <property type="entry name" value="Dihydroorotase_CS"/>
</dbReference>
<organism evidence="8 9">
    <name type="scientific">Caerostris darwini</name>
    <dbReference type="NCBI Taxonomy" id="1538125"/>
    <lineage>
        <taxon>Eukaryota</taxon>
        <taxon>Metazoa</taxon>
        <taxon>Ecdysozoa</taxon>
        <taxon>Arthropoda</taxon>
        <taxon>Chelicerata</taxon>
        <taxon>Arachnida</taxon>
        <taxon>Araneae</taxon>
        <taxon>Araneomorphae</taxon>
        <taxon>Entelegynae</taxon>
        <taxon>Araneoidea</taxon>
        <taxon>Araneidae</taxon>
        <taxon>Caerostris</taxon>
    </lineage>
</organism>
<feature type="compositionally biased region" description="Basic and acidic residues" evidence="6">
    <location>
        <begin position="558"/>
        <end position="572"/>
    </location>
</feature>
<dbReference type="Pfam" id="PF07915">
    <property type="entry name" value="PRKCSH"/>
    <property type="match status" value="1"/>
</dbReference>
<feature type="region of interest" description="Disordered" evidence="6">
    <location>
        <begin position="398"/>
        <end position="448"/>
    </location>
</feature>
<evidence type="ECO:0000256" key="1">
    <source>
        <dbReference type="ARBA" id="ARBA00004240"/>
    </source>
</evidence>
<reference evidence="8 9" key="1">
    <citation type="submission" date="2021-06" db="EMBL/GenBank/DDBJ databases">
        <title>Caerostris darwini draft genome.</title>
        <authorList>
            <person name="Kono N."/>
            <person name="Arakawa K."/>
        </authorList>
    </citation>
    <scope>NUCLEOTIDE SEQUENCE [LARGE SCALE GENOMIC DNA]</scope>
</reference>
<dbReference type="Gene3D" id="2.70.130.10">
    <property type="entry name" value="Mannose-6-phosphate receptor binding domain"/>
    <property type="match status" value="1"/>
</dbReference>
<keyword evidence="2" id="KW-0732">Signal</keyword>
<feature type="region of interest" description="Disordered" evidence="6">
    <location>
        <begin position="597"/>
        <end position="618"/>
    </location>
</feature>
<dbReference type="GO" id="GO:0005788">
    <property type="term" value="C:endoplasmic reticulum lumen"/>
    <property type="evidence" value="ECO:0007669"/>
    <property type="project" value="TreeGrafter"/>
</dbReference>
<dbReference type="PANTHER" id="PTHR15414">
    <property type="entry name" value="OS-9-RELATED"/>
    <property type="match status" value="1"/>
</dbReference>
<dbReference type="PROSITE" id="PS51914">
    <property type="entry name" value="MRH"/>
    <property type="match status" value="1"/>
</dbReference>
<proteinExistence type="predicted"/>
<evidence type="ECO:0000313" key="8">
    <source>
        <dbReference type="EMBL" id="GIY34265.1"/>
    </source>
</evidence>
<dbReference type="InterPro" id="IPR044865">
    <property type="entry name" value="MRH_dom"/>
</dbReference>
<evidence type="ECO:0000256" key="2">
    <source>
        <dbReference type="ARBA" id="ARBA00022729"/>
    </source>
</evidence>
<feature type="domain" description="MRH" evidence="7">
    <location>
        <begin position="223"/>
        <end position="342"/>
    </location>
</feature>
<gene>
    <name evidence="8" type="primary">OS9</name>
    <name evidence="8" type="ORF">CDAR_120662</name>
</gene>
<dbReference type="GO" id="GO:0030970">
    <property type="term" value="P:retrograde protein transport, ER to cytosol"/>
    <property type="evidence" value="ECO:0007669"/>
    <property type="project" value="TreeGrafter"/>
</dbReference>
<evidence type="ECO:0000256" key="3">
    <source>
        <dbReference type="ARBA" id="ARBA00022824"/>
    </source>
</evidence>
<dbReference type="SUPFAM" id="SSF50911">
    <property type="entry name" value="Mannose 6-phosphate receptor domain"/>
    <property type="match status" value="1"/>
</dbReference>
<dbReference type="PANTHER" id="PTHR15414:SF5">
    <property type="entry name" value="PROTEIN OS-9"/>
    <property type="match status" value="1"/>
</dbReference>
<comment type="subcellular location">
    <subcellularLocation>
        <location evidence="1">Endoplasmic reticulum</location>
    </subcellularLocation>
</comment>
<dbReference type="GO" id="GO:0016812">
    <property type="term" value="F:hydrolase activity, acting on carbon-nitrogen (but not peptide) bonds, in cyclic amides"/>
    <property type="evidence" value="ECO:0007669"/>
    <property type="project" value="InterPro"/>
</dbReference>
<keyword evidence="4" id="KW-1015">Disulfide bond</keyword>
<feature type="compositionally biased region" description="Basic and acidic residues" evidence="6">
    <location>
        <begin position="411"/>
        <end position="430"/>
    </location>
</feature>
<feature type="compositionally biased region" description="Basic and acidic residues" evidence="6">
    <location>
        <begin position="715"/>
        <end position="728"/>
    </location>
</feature>
<protein>
    <submittedName>
        <fullName evidence="8">Protein OS-9</fullName>
    </submittedName>
</protein>
<dbReference type="InterPro" id="IPR045149">
    <property type="entry name" value="OS-9-like"/>
</dbReference>
<dbReference type="PROSITE" id="PS00482">
    <property type="entry name" value="DIHYDROOROTASE_1"/>
    <property type="match status" value="1"/>
</dbReference>
<dbReference type="InterPro" id="IPR012913">
    <property type="entry name" value="OS9-like_dom"/>
</dbReference>
<evidence type="ECO:0000313" key="9">
    <source>
        <dbReference type="Proteomes" id="UP001054837"/>
    </source>
</evidence>
<dbReference type="EMBL" id="BPLQ01008049">
    <property type="protein sequence ID" value="GIY34265.1"/>
    <property type="molecule type" value="Genomic_DNA"/>
</dbReference>
<evidence type="ECO:0000256" key="5">
    <source>
        <dbReference type="SAM" id="Coils"/>
    </source>
</evidence>
<sequence>MDYRYRLMMERTDCPSFQSQIAMVPTADLDSAACNSRKLLQDLATFKKNFPTMQHVFSTGNGPLKDHLQVPSSSAAAEAMLTEPPLLSDADHSTAITAARAQLKDKEKAVDLIQQILQNQNILIDGGVIQRTALKPTMDGLKTAEAALAEATKRPISYEVDLLQTPIKRGEEPKLMAVRMTSMYGQEYSCALPVVEEEEASEKIPADEQITDVQELLRPMKTSSCLLKGKDWWTYEFCFGHYIKQYHVEDGQVIGQIITLGLYDSDYEWGNETDEEKFKHVKQRYHSQYYVNGTKCDLTGTPRTAEVRLYCEEDSGDYISRVDEPGTCSYIITIHTSRLCSHPQLKPLPKKKAYSIPCSPLLNEEQYSKYLQKLKEEKEIAEQKRTQWLQDQQERLEMLKSGNLPNTDSQDESKESTKEDEKIDDLVIDKDSDEVDSSSKPTRENLPEYSKEAEAYLFEQYDKEIEKLKAIYPPEKFAAVRNTIQKQFDEILNEAEEDLNSELSKEAKDLSFEKLTSTLSKLLKKLDKAEKDVVEATKELNKVKSVFTESSAEADGDASSKEDKKEKNEKGDNSIVNEGPLEFEEVDKKQATASEYHDFHVHLRGAKDEAKEDKEIDANSLQRRKLEQAVKEKLEKAGLEIGGRKIEVKIISAGYLDNEEGREFPTLSDEQSHQFQNMIMALLMGQQEAVREMERHKKLEENYRYTWDDDENDNVNDKDKDKEKTDDN</sequence>
<keyword evidence="5" id="KW-0175">Coiled coil</keyword>
<evidence type="ECO:0000256" key="4">
    <source>
        <dbReference type="ARBA" id="ARBA00023157"/>
    </source>
</evidence>
<feature type="coiled-coil region" evidence="5">
    <location>
        <begin position="364"/>
        <end position="391"/>
    </location>
</feature>
<feature type="region of interest" description="Disordered" evidence="6">
    <location>
        <begin position="545"/>
        <end position="582"/>
    </location>
</feature>
<keyword evidence="9" id="KW-1185">Reference proteome</keyword>
<evidence type="ECO:0000259" key="7">
    <source>
        <dbReference type="PROSITE" id="PS51914"/>
    </source>
</evidence>
<dbReference type="AlphaFoldDB" id="A0AAV4SP64"/>
<dbReference type="GO" id="GO:0030968">
    <property type="term" value="P:endoplasmic reticulum unfolded protein response"/>
    <property type="evidence" value="ECO:0007669"/>
    <property type="project" value="InterPro"/>
</dbReference>
<evidence type="ECO:0000256" key="6">
    <source>
        <dbReference type="SAM" id="MobiDB-lite"/>
    </source>
</evidence>
<name>A0AAV4SP64_9ARAC</name>
<dbReference type="Proteomes" id="UP001054837">
    <property type="component" value="Unassembled WGS sequence"/>
</dbReference>
<feature type="compositionally biased region" description="Basic and acidic residues" evidence="6">
    <location>
        <begin position="597"/>
        <end position="617"/>
    </location>
</feature>
<comment type="caution">
    <text evidence="8">The sequence shown here is derived from an EMBL/GenBank/DDBJ whole genome shotgun (WGS) entry which is preliminary data.</text>
</comment>
<accession>A0AAV4SP64</accession>
<dbReference type="InterPro" id="IPR009011">
    <property type="entry name" value="Man6P_isomerase_rcpt-bd_dom_sf"/>
</dbReference>
<feature type="region of interest" description="Disordered" evidence="6">
    <location>
        <begin position="702"/>
        <end position="728"/>
    </location>
</feature>